<dbReference type="InterPro" id="IPR027417">
    <property type="entry name" value="P-loop_NTPase"/>
</dbReference>
<reference evidence="13" key="1">
    <citation type="journal article" date="2020" name="Fungal Divers.">
        <title>Resolving the Mortierellaceae phylogeny through synthesis of multi-gene phylogenetics and phylogenomics.</title>
        <authorList>
            <person name="Vandepol N."/>
            <person name="Liber J."/>
            <person name="Desiro A."/>
            <person name="Na H."/>
            <person name="Kennedy M."/>
            <person name="Barry K."/>
            <person name="Grigoriev I.V."/>
            <person name="Miller A.N."/>
            <person name="O'Donnell K."/>
            <person name="Stajich J.E."/>
            <person name="Bonito G."/>
        </authorList>
    </citation>
    <scope>NUCLEOTIDE SEQUENCE</scope>
    <source>
        <strain evidence="13">MES-2147</strain>
    </source>
</reference>
<feature type="transmembrane region" description="Helical" evidence="10">
    <location>
        <begin position="405"/>
        <end position="432"/>
    </location>
</feature>
<keyword evidence="14" id="KW-1185">Reference proteome</keyword>
<gene>
    <name evidence="13" type="primary">HMT-1_2</name>
    <name evidence="13" type="ORF">BGZ65_010210</name>
</gene>
<dbReference type="GO" id="GO:0005524">
    <property type="term" value="F:ATP binding"/>
    <property type="evidence" value="ECO:0007669"/>
    <property type="project" value="UniProtKB-KW"/>
</dbReference>
<evidence type="ECO:0000259" key="12">
    <source>
        <dbReference type="PROSITE" id="PS50929"/>
    </source>
</evidence>
<keyword evidence="2" id="KW-0813">Transport</keyword>
<dbReference type="PROSITE" id="PS00211">
    <property type="entry name" value="ABC_TRANSPORTER_1"/>
    <property type="match status" value="1"/>
</dbReference>
<dbReference type="SUPFAM" id="SSF90123">
    <property type="entry name" value="ABC transporter transmembrane region"/>
    <property type="match status" value="1"/>
</dbReference>
<evidence type="ECO:0000256" key="6">
    <source>
        <dbReference type="ARBA" id="ARBA00022989"/>
    </source>
</evidence>
<dbReference type="CDD" id="cd03253">
    <property type="entry name" value="ABCC_ATM1_transporter"/>
    <property type="match status" value="1"/>
</dbReference>
<keyword evidence="3 10" id="KW-0812">Transmembrane</keyword>
<evidence type="ECO:0000256" key="7">
    <source>
        <dbReference type="ARBA" id="ARBA00023136"/>
    </source>
</evidence>
<feature type="transmembrane region" description="Helical" evidence="10">
    <location>
        <begin position="129"/>
        <end position="147"/>
    </location>
</feature>
<dbReference type="PANTHER" id="PTHR24221">
    <property type="entry name" value="ATP-BINDING CASSETTE SUB-FAMILY B"/>
    <property type="match status" value="1"/>
</dbReference>
<dbReference type="GO" id="GO:0015439">
    <property type="term" value="F:ABC-type heme transporter activity"/>
    <property type="evidence" value="ECO:0007669"/>
    <property type="project" value="TreeGrafter"/>
</dbReference>
<evidence type="ECO:0000313" key="13">
    <source>
        <dbReference type="EMBL" id="KAF9985664.1"/>
    </source>
</evidence>
<name>A0A9P6MAK0_9FUNG</name>
<dbReference type="InterPro" id="IPR003593">
    <property type="entry name" value="AAA+_ATPase"/>
</dbReference>
<dbReference type="Pfam" id="PF00664">
    <property type="entry name" value="ABC_membrane"/>
    <property type="match status" value="1"/>
</dbReference>
<protein>
    <submittedName>
        <fullName evidence="13">Homocysteine S-methyltransferase 1</fullName>
    </submittedName>
</protein>
<evidence type="ECO:0000259" key="11">
    <source>
        <dbReference type="PROSITE" id="PS50893"/>
    </source>
</evidence>
<proteinExistence type="inferred from homology"/>
<evidence type="ECO:0000256" key="10">
    <source>
        <dbReference type="SAM" id="Phobius"/>
    </source>
</evidence>
<feature type="domain" description="ABC transporter" evidence="11">
    <location>
        <begin position="615"/>
        <end position="849"/>
    </location>
</feature>
<evidence type="ECO:0000256" key="3">
    <source>
        <dbReference type="ARBA" id="ARBA00022692"/>
    </source>
</evidence>
<dbReference type="SUPFAM" id="SSF52540">
    <property type="entry name" value="P-loop containing nucleoside triphosphate hydrolases"/>
    <property type="match status" value="1"/>
</dbReference>
<dbReference type="InterPro" id="IPR011527">
    <property type="entry name" value="ABC1_TM_dom"/>
</dbReference>
<accession>A0A9P6MAK0</accession>
<dbReference type="PROSITE" id="PS50929">
    <property type="entry name" value="ABC_TM1F"/>
    <property type="match status" value="1"/>
</dbReference>
<comment type="similarity">
    <text evidence="8">Belongs to the ABC transporter superfamily. ABCB family. Heavy Metal importer (TC 3.A.1.210) subfamily.</text>
</comment>
<dbReference type="GO" id="GO:0016887">
    <property type="term" value="F:ATP hydrolysis activity"/>
    <property type="evidence" value="ECO:0007669"/>
    <property type="project" value="InterPro"/>
</dbReference>
<dbReference type="OrthoDB" id="6500128at2759"/>
<feature type="transmembrane region" description="Helical" evidence="10">
    <location>
        <begin position="290"/>
        <end position="313"/>
    </location>
</feature>
<comment type="subcellular location">
    <subcellularLocation>
        <location evidence="1">Membrane</location>
        <topology evidence="1">Multi-pass membrane protein</topology>
    </subcellularLocation>
</comment>
<dbReference type="InterPro" id="IPR036640">
    <property type="entry name" value="ABC1_TM_sf"/>
</dbReference>
<dbReference type="InterPro" id="IPR003439">
    <property type="entry name" value="ABC_transporter-like_ATP-bd"/>
</dbReference>
<dbReference type="Pfam" id="PF00005">
    <property type="entry name" value="ABC_tran"/>
    <property type="match status" value="1"/>
</dbReference>
<dbReference type="Gene3D" id="1.20.1560.10">
    <property type="entry name" value="ABC transporter type 1, transmembrane domain"/>
    <property type="match status" value="1"/>
</dbReference>
<keyword evidence="7 10" id="KW-0472">Membrane</keyword>
<keyword evidence="6 10" id="KW-1133">Transmembrane helix</keyword>
<feature type="transmembrane region" description="Helical" evidence="10">
    <location>
        <begin position="12"/>
        <end position="30"/>
    </location>
</feature>
<evidence type="ECO:0000256" key="8">
    <source>
        <dbReference type="ARBA" id="ARBA00024363"/>
    </source>
</evidence>
<dbReference type="Gene3D" id="3.40.50.300">
    <property type="entry name" value="P-loop containing nucleotide triphosphate hydrolases"/>
    <property type="match status" value="1"/>
</dbReference>
<dbReference type="PROSITE" id="PS50893">
    <property type="entry name" value="ABC_TRANSPORTER_2"/>
    <property type="match status" value="1"/>
</dbReference>
<dbReference type="GO" id="GO:0020037">
    <property type="term" value="F:heme binding"/>
    <property type="evidence" value="ECO:0007669"/>
    <property type="project" value="TreeGrafter"/>
</dbReference>
<keyword evidence="4" id="KW-0547">Nucleotide-binding</keyword>
<comment type="caution">
    <text evidence="13">The sequence shown here is derived from an EMBL/GenBank/DDBJ whole genome shotgun (WGS) entry which is preliminary data.</text>
</comment>
<feature type="compositionally biased region" description="Basic residues" evidence="9">
    <location>
        <begin position="876"/>
        <end position="885"/>
    </location>
</feature>
<feature type="transmembrane region" description="Helical" evidence="10">
    <location>
        <begin position="167"/>
        <end position="189"/>
    </location>
</feature>
<dbReference type="GO" id="GO:0005774">
    <property type="term" value="C:vacuolar membrane"/>
    <property type="evidence" value="ECO:0007669"/>
    <property type="project" value="TreeGrafter"/>
</dbReference>
<feature type="compositionally biased region" description="Acidic residues" evidence="9">
    <location>
        <begin position="861"/>
        <end position="871"/>
    </location>
</feature>
<feature type="transmembrane region" description="Helical" evidence="10">
    <location>
        <begin position="438"/>
        <end position="457"/>
    </location>
</feature>
<evidence type="ECO:0000256" key="2">
    <source>
        <dbReference type="ARBA" id="ARBA00022448"/>
    </source>
</evidence>
<feature type="transmembrane region" description="Helical" evidence="10">
    <location>
        <begin position="68"/>
        <end position="90"/>
    </location>
</feature>
<evidence type="ECO:0000256" key="5">
    <source>
        <dbReference type="ARBA" id="ARBA00022840"/>
    </source>
</evidence>
<dbReference type="InterPro" id="IPR039421">
    <property type="entry name" value="Type_1_exporter"/>
</dbReference>
<feature type="transmembrane region" description="Helical" evidence="10">
    <location>
        <begin position="96"/>
        <end position="117"/>
    </location>
</feature>
<dbReference type="Proteomes" id="UP000749646">
    <property type="component" value="Unassembled WGS sequence"/>
</dbReference>
<dbReference type="InterPro" id="IPR017871">
    <property type="entry name" value="ABC_transporter-like_CS"/>
</dbReference>
<dbReference type="SMART" id="SM00382">
    <property type="entry name" value="AAA"/>
    <property type="match status" value="1"/>
</dbReference>
<feature type="transmembrane region" description="Helical" evidence="10">
    <location>
        <begin position="521"/>
        <end position="545"/>
    </location>
</feature>
<evidence type="ECO:0000256" key="9">
    <source>
        <dbReference type="SAM" id="MobiDB-lite"/>
    </source>
</evidence>
<keyword evidence="5" id="KW-0067">ATP-binding</keyword>
<dbReference type="EMBL" id="JAAAHW010003284">
    <property type="protein sequence ID" value="KAF9985664.1"/>
    <property type="molecule type" value="Genomic_DNA"/>
</dbReference>
<evidence type="ECO:0000256" key="4">
    <source>
        <dbReference type="ARBA" id="ARBA00022741"/>
    </source>
</evidence>
<organism evidence="13 14">
    <name type="scientific">Modicella reniformis</name>
    <dbReference type="NCBI Taxonomy" id="1440133"/>
    <lineage>
        <taxon>Eukaryota</taxon>
        <taxon>Fungi</taxon>
        <taxon>Fungi incertae sedis</taxon>
        <taxon>Mucoromycota</taxon>
        <taxon>Mortierellomycotina</taxon>
        <taxon>Mortierellomycetes</taxon>
        <taxon>Mortierellales</taxon>
        <taxon>Mortierellaceae</taxon>
        <taxon>Modicella</taxon>
    </lineage>
</organism>
<dbReference type="PANTHER" id="PTHR24221:SF654">
    <property type="entry name" value="ATP-BINDING CASSETTE SUB-FAMILY B MEMBER 6"/>
    <property type="match status" value="1"/>
</dbReference>
<evidence type="ECO:0000256" key="1">
    <source>
        <dbReference type="ARBA" id="ARBA00004141"/>
    </source>
</evidence>
<dbReference type="AlphaFoldDB" id="A0A9P6MAK0"/>
<feature type="region of interest" description="Disordered" evidence="9">
    <location>
        <begin position="856"/>
        <end position="953"/>
    </location>
</feature>
<dbReference type="FunFam" id="3.40.50.300:FF:000186">
    <property type="entry name" value="ATP-binding cassette sub-family B member 7, mitochondrial"/>
    <property type="match status" value="1"/>
</dbReference>
<feature type="transmembrane region" description="Helical" evidence="10">
    <location>
        <begin position="333"/>
        <end position="354"/>
    </location>
</feature>
<feature type="domain" description="ABC transmembrane type-1" evidence="12">
    <location>
        <begin position="297"/>
        <end position="581"/>
    </location>
</feature>
<feature type="compositionally biased region" description="Low complexity" evidence="9">
    <location>
        <begin position="898"/>
        <end position="914"/>
    </location>
</feature>
<sequence length="953" mass="107237">MDTAHQNAELLIPLGLLSFTILAGIYRYFFVLRVRSYYSPLPSQVTGEDGSEHTRVIKTSRLGMTIAALNHIVVFSFVASLAVICLRVMIDRIWSGTLLVMYNLISFVAVSANMLLMHVEVHNGGQWSWANYGFWWLVLAGESYIGWFHLEGIPTKDSSPGSDKYDMALVGIFTIRYALLWTMALLSVVHCKREPKEDELDADTPETISVPSFSTRPGTYGTFAKAFLSSEGRGGNSDSAITTHPMMGSSSDAEIKQKLRTEQEERATAFKDFWPKIKSLIPLVYPKNDAWLHFLIFLTLVFLLLGRVVNLLVPILTDRVVSRLYTDHPFDMWGILLYVFVSYLQGGSGLLSGLRGWAWIPIEQYSNSTLTIQFFEHIQNLSLQFHLNRKTGELLRILDRGSSSIVSLMSTVLFQLFPVVADVLIAVVYFLVKWDWRYSVIVFVTIVSYVVVTVVMTEWRTQFRRAMISFDNDARAKAVDSLLNFETVKYYTAEEFETNRYREAIEKYMVADYKSQFTYQVLNLVQSFVITLGMLAGCLLCAYDISIGKREPANFVTFIVYLKQLYAPLNWFGSYYRMLQQNFIDMEKMVKLLNQNQSVKDVPGAERLVVREGEVVFENVSFQYDSRQRGLENVSFTVPKGKTVALVGPTGSGKSTILRLLFRFYDVSSGRILIDGQDISQRTQTSLREQIGVVPQDAVLFNDSIYFNINYGRSNASKDEVEMAAKAAQIHDKIMDFPEQYNTMVGERGLRLSGGEKQRVAIARTILKNPPIVLLDEATSALDSVTESHIQTALARMTENRTTLVVAHRLSTVVNADLILCIKDGVIVEQGTHDELIEKALANGGEGVYYGMWKQQSREEQGDEEGVLSDDSDTKKKQKGKRHKEPRAPQQPEEHRVAVAVERPATATPTAATVQENLPVESPTDPREVTQIVVEPSGSAADTTTMGSDKGKN</sequence>
<evidence type="ECO:0000313" key="14">
    <source>
        <dbReference type="Proteomes" id="UP000749646"/>
    </source>
</evidence>